<comment type="caution">
    <text evidence="2">The sequence shown here is derived from an EMBL/GenBank/DDBJ whole genome shotgun (WGS) entry which is preliminary data.</text>
</comment>
<accession>A0A0F5K407</accession>
<protein>
    <submittedName>
        <fullName evidence="2">Uncharacterized protein</fullName>
    </submittedName>
</protein>
<organism evidence="2 3">
    <name type="scientific">Robbsia andropogonis</name>
    <dbReference type="NCBI Taxonomy" id="28092"/>
    <lineage>
        <taxon>Bacteria</taxon>
        <taxon>Pseudomonadati</taxon>
        <taxon>Pseudomonadota</taxon>
        <taxon>Betaproteobacteria</taxon>
        <taxon>Burkholderiales</taxon>
        <taxon>Burkholderiaceae</taxon>
        <taxon>Robbsia</taxon>
    </lineage>
</organism>
<dbReference type="AlphaFoldDB" id="A0A0F5K407"/>
<proteinExistence type="predicted"/>
<feature type="region of interest" description="Disordered" evidence="1">
    <location>
        <begin position="150"/>
        <end position="172"/>
    </location>
</feature>
<sequence>MIAALHEGREAQRVFKRRCRQEVNALAYAVERRLGAPVGSVRVLDRNGVGGDDAVIVCEDAPGRIQFTLSMPIEHDLELLADPWIPVERVPHQSHVSIDIAGNLIPAECLTDSRCVEAVCVALQRAVAAEAGKWLPGMIGGPNIASQCPGAGIDGDGNGLPSGESERKQSTAASLLRAAMPSLMHR</sequence>
<evidence type="ECO:0000256" key="1">
    <source>
        <dbReference type="SAM" id="MobiDB-lite"/>
    </source>
</evidence>
<evidence type="ECO:0000313" key="3">
    <source>
        <dbReference type="Proteomes" id="UP000033618"/>
    </source>
</evidence>
<keyword evidence="3" id="KW-1185">Reference proteome</keyword>
<dbReference type="STRING" id="28092.WM40_02020"/>
<dbReference type="PATRIC" id="fig|28092.6.peg.469"/>
<dbReference type="EMBL" id="LAQU01000002">
    <property type="protein sequence ID" value="KKB64828.1"/>
    <property type="molecule type" value="Genomic_DNA"/>
</dbReference>
<gene>
    <name evidence="2" type="ORF">WM40_02020</name>
</gene>
<name>A0A0F5K407_9BURK</name>
<evidence type="ECO:0000313" key="2">
    <source>
        <dbReference type="EMBL" id="KKB64828.1"/>
    </source>
</evidence>
<dbReference type="Proteomes" id="UP000033618">
    <property type="component" value="Unassembled WGS sequence"/>
</dbReference>
<reference evidence="2 3" key="1">
    <citation type="submission" date="2015-03" db="EMBL/GenBank/DDBJ databases">
        <title>Draft Genome Sequence of Burkholderia andropogonis type strain ICMP2807, isolated from Sorghum bicolor.</title>
        <authorList>
            <person name="Lopes-Santos L."/>
            <person name="Castro D.B."/>
            <person name="Ottoboni L.M."/>
            <person name="Park D."/>
            <person name="Weirc B.S."/>
            <person name="Destefano S.A."/>
        </authorList>
    </citation>
    <scope>NUCLEOTIDE SEQUENCE [LARGE SCALE GENOMIC DNA]</scope>
    <source>
        <strain evidence="2 3">ICMP2807</strain>
    </source>
</reference>